<accession>A0A4Y2LWZ6</accession>
<evidence type="ECO:0000313" key="1">
    <source>
        <dbReference type="EMBL" id="GBN18894.1"/>
    </source>
</evidence>
<dbReference type="AlphaFoldDB" id="A0A4Y2LWZ6"/>
<reference evidence="1 2" key="1">
    <citation type="journal article" date="2019" name="Sci. Rep.">
        <title>Orb-weaving spider Araneus ventricosus genome elucidates the spidroin gene catalogue.</title>
        <authorList>
            <person name="Kono N."/>
            <person name="Nakamura H."/>
            <person name="Ohtoshi R."/>
            <person name="Moran D.A.P."/>
            <person name="Shinohara A."/>
            <person name="Yoshida Y."/>
            <person name="Fujiwara M."/>
            <person name="Mori M."/>
            <person name="Tomita M."/>
            <person name="Arakawa K."/>
        </authorList>
    </citation>
    <scope>NUCLEOTIDE SEQUENCE [LARGE SCALE GENOMIC DNA]</scope>
</reference>
<sequence length="142" mass="16028">MQFLPYFEGLPKTTKNLRVLRLDFAPKSYPVPIARGFVRRLQHSGETSVNDRKVKGSGLDRDLCTVPTGSCNCVCFLVDADLMKNVDATGESSVCSLVHRDKVRCPSATELWDTVWKGNHRPDQLFGLGTRHSWKQISVRHK</sequence>
<dbReference type="Proteomes" id="UP000499080">
    <property type="component" value="Unassembled WGS sequence"/>
</dbReference>
<name>A0A4Y2LWZ6_ARAVE</name>
<protein>
    <submittedName>
        <fullName evidence="1">Uncharacterized protein</fullName>
    </submittedName>
</protein>
<comment type="caution">
    <text evidence="1">The sequence shown here is derived from an EMBL/GenBank/DDBJ whole genome shotgun (WGS) entry which is preliminary data.</text>
</comment>
<proteinExistence type="predicted"/>
<gene>
    <name evidence="1" type="ORF">AVEN_239583_1</name>
</gene>
<organism evidence="1 2">
    <name type="scientific">Araneus ventricosus</name>
    <name type="common">Orbweaver spider</name>
    <name type="synonym">Epeira ventricosa</name>
    <dbReference type="NCBI Taxonomy" id="182803"/>
    <lineage>
        <taxon>Eukaryota</taxon>
        <taxon>Metazoa</taxon>
        <taxon>Ecdysozoa</taxon>
        <taxon>Arthropoda</taxon>
        <taxon>Chelicerata</taxon>
        <taxon>Arachnida</taxon>
        <taxon>Araneae</taxon>
        <taxon>Araneomorphae</taxon>
        <taxon>Entelegynae</taxon>
        <taxon>Araneoidea</taxon>
        <taxon>Araneidae</taxon>
        <taxon>Araneus</taxon>
    </lineage>
</organism>
<keyword evidence="2" id="KW-1185">Reference proteome</keyword>
<dbReference type="OrthoDB" id="6470976at2759"/>
<dbReference type="EMBL" id="BGPR01006422">
    <property type="protein sequence ID" value="GBN18894.1"/>
    <property type="molecule type" value="Genomic_DNA"/>
</dbReference>
<evidence type="ECO:0000313" key="2">
    <source>
        <dbReference type="Proteomes" id="UP000499080"/>
    </source>
</evidence>